<evidence type="ECO:0000313" key="2">
    <source>
        <dbReference type="Proteomes" id="UP001230649"/>
    </source>
</evidence>
<dbReference type="Proteomes" id="UP001230649">
    <property type="component" value="Unassembled WGS sequence"/>
</dbReference>
<keyword evidence="2" id="KW-1185">Reference proteome</keyword>
<reference evidence="1" key="1">
    <citation type="submission" date="2023-04" db="EMBL/GenBank/DDBJ databases">
        <title>Draft Genome sequencing of Naganishia species isolated from polar environments using Oxford Nanopore Technology.</title>
        <authorList>
            <person name="Leo P."/>
            <person name="Venkateswaran K."/>
        </authorList>
    </citation>
    <scope>NUCLEOTIDE SEQUENCE</scope>
    <source>
        <strain evidence="1">MNA-CCFEE 5262</strain>
    </source>
</reference>
<evidence type="ECO:0000313" key="1">
    <source>
        <dbReference type="EMBL" id="KAJ9115697.1"/>
    </source>
</evidence>
<name>A0ACC2WYV6_9TREE</name>
<dbReference type="EMBL" id="JASBWS010000005">
    <property type="protein sequence ID" value="KAJ9115697.1"/>
    <property type="molecule type" value="Genomic_DNA"/>
</dbReference>
<gene>
    <name evidence="1" type="ORF">QFC20_001024</name>
</gene>
<protein>
    <submittedName>
        <fullName evidence="1">Uncharacterized protein</fullName>
    </submittedName>
</protein>
<proteinExistence type="predicted"/>
<accession>A0ACC2WYV6</accession>
<comment type="caution">
    <text evidence="1">The sequence shown here is derived from an EMBL/GenBank/DDBJ whole genome shotgun (WGS) entry which is preliminary data.</text>
</comment>
<sequence length="1517" mass="167533">MLSFEPVNNWVQVHPAQKRDKAPAHSEVRDCQPGMIQPVMTMPRNGVLSLLRLSLPSRDILTPIGTRGSYDYFPLPVSAKMEAPNDDSSQLPQGLDATGSQQQDEGAIAHDIMKTVMEEQAYQDLNAKLSSLEEELTRERKEKDEAISGKNELAIINAQLEEANKRAQNSYVSTSATIREYETRIRLLEEEKTELAQDCSRLQEKSKNDDNLVAKYKEKIDSDSRQIRQLDIERNEAELAKSKFQHQNNVLSAALDIARKDVEVYTKALMEKETEFSKYRTDNYLELQKAMAERDRESQARAQAQSSERVLRTQYQVNAEDLKKAQAEIQELKNQLGSKTADFKNDASFLQQRVTDLQNQSKADRQMVDELEQAMREEAEQHEMAKAEMKEALERARSQQAEAQTKMQEMAKMVELLGADRKAGTGGSISATADLTLALQGGTADSRTVRQALADAVVLQGEVERLQKENVKLEAICRTVLQEINERKPALDRQRAEWEQMKVDCAELAGELAQTTEAKKALEGKLAQVQDAQAASAEDNKVLQRQVSDLSLQLRNILRQLAIRDDPALAFEAFDPVDGSLKDESDIDLVITSSLVMFNKLPELLELNKRLLRMTRSLGQELEKKEKADANADVNAHLGDLDEAANVIQELTRRIQDMEAQVRDTEAEVSSITKERDMFSRMLVQGRLMGVSLENLQSEDNATVQGVLRTIRAEFDHHREDLQKELKTVQTRLDDKSNELRDESNKLADALASLRHEQSQNQMLVQKQAQDQTEITNHLETLARRDTEIRNLRLDIQKLSDDAIAIRQEKASVQALLDAANAQRRILEANEKALNETVSHLTIEKARLDRDLSTRQLIADQEIMLVQQSKASIEAANASLRQDLENTRAALAREQTAHRALLNSNATGEELRVAQERIRILEQAATDLQEQHTSAIQSLKAEAEAQKAAFEAQKVELETQRAATQQATEKAANATAIGLKHQRAVAEFRNTTLPNMRNEHEKALAEVRASLETLTAQLNQTRTELESAQRDVTRLRSEVTSKDAQIKSLQADLASASQESAKAQTPQDTSAIQSSLDMARQRITELEAQVNSVTRNAQKPADQEESTEKLQTRLQTVTAELDVANQKIQVFQTQLAAAQSQSQQTIAELQSKLTAAEAQSQTMASRIQELEDIAAAQAKSGQMEPSAAAADGPANDEALKTLQAEYDAYKVAQNERFTSSVSRVNAANKKLLRDSRELKMVKNELFDELLKEDKVQAVSSPAEFAQRVRDTLAKAHDQSFNANEERPQPPKEVGVQTEPVPTGTVAPATTITQPAVELGPELEQLKKQLEEAKALAELRTQEARAADEKAKKLAVKANQADKLKAMATDLKAKVAELQNTKAGTTMLSVKGGATNQTTSPGASALNAIDVAGSASGTAPNDGSNPAGAVSVRGRGTARGTATRARVRGGARPATRGINPQAILSQVDAQFRGASDAAGNTMQVKRPAPADGEPSTADSDEASKRPKLNDQGDAPNGQ</sequence>
<organism evidence="1 2">
    <name type="scientific">Naganishia adeliensis</name>
    <dbReference type="NCBI Taxonomy" id="92952"/>
    <lineage>
        <taxon>Eukaryota</taxon>
        <taxon>Fungi</taxon>
        <taxon>Dikarya</taxon>
        <taxon>Basidiomycota</taxon>
        <taxon>Agaricomycotina</taxon>
        <taxon>Tremellomycetes</taxon>
        <taxon>Filobasidiales</taxon>
        <taxon>Filobasidiaceae</taxon>
        <taxon>Naganishia</taxon>
    </lineage>
</organism>